<evidence type="ECO:0000259" key="1">
    <source>
        <dbReference type="Pfam" id="PF09968"/>
    </source>
</evidence>
<keyword evidence="3" id="KW-1185">Reference proteome</keyword>
<comment type="caution">
    <text evidence="2">The sequence shown here is derived from an EMBL/GenBank/DDBJ whole genome shotgun (WGS) entry which is preliminary data.</text>
</comment>
<organism evidence="2 3">
    <name type="scientific">Aquimarina rubra</name>
    <dbReference type="NCBI Taxonomy" id="1920033"/>
    <lineage>
        <taxon>Bacteria</taxon>
        <taxon>Pseudomonadati</taxon>
        <taxon>Bacteroidota</taxon>
        <taxon>Flavobacteriia</taxon>
        <taxon>Flavobacteriales</taxon>
        <taxon>Flavobacteriaceae</taxon>
        <taxon>Aquimarina</taxon>
    </lineage>
</organism>
<dbReference type="Gene3D" id="1.20.1260.10">
    <property type="match status" value="1"/>
</dbReference>
<sequence>MKATVIIKNSFYILLFLLSIVGYSQKNTLEKKVVEDMKYMLEEEKLAKDVYTFLGDKWSLKIFENIKQSEERHFDAMKNLLTTNEISFKVYKENGRFYNPELQKLYDYLIQLGSNSIKDAINVGILIEETDIQDLEKAIKNADDPYTKQVYSNLLRASKNHLRAFNRQLSKF</sequence>
<gene>
    <name evidence="2" type="ORF">ACFSR1_16945</name>
</gene>
<dbReference type="RefSeq" id="WP_378294206.1">
    <property type="nucleotide sequence ID" value="NZ_JBHULE010000019.1"/>
</dbReference>
<dbReference type="InterPro" id="IPR019243">
    <property type="entry name" value="DUF2202"/>
</dbReference>
<dbReference type="Proteomes" id="UP001597319">
    <property type="component" value="Unassembled WGS sequence"/>
</dbReference>
<dbReference type="CDD" id="cd01048">
    <property type="entry name" value="Ferritin_like_AB2"/>
    <property type="match status" value="1"/>
</dbReference>
<dbReference type="InterPro" id="IPR012347">
    <property type="entry name" value="Ferritin-like"/>
</dbReference>
<dbReference type="Pfam" id="PF09968">
    <property type="entry name" value="DUF2202"/>
    <property type="match status" value="1"/>
</dbReference>
<protein>
    <submittedName>
        <fullName evidence="2">DUF2202 domain-containing protein</fullName>
    </submittedName>
</protein>
<proteinExistence type="predicted"/>
<name>A0ABW5LJR1_9FLAO</name>
<accession>A0ABW5LJR1</accession>
<dbReference type="SUPFAM" id="SSF47240">
    <property type="entry name" value="Ferritin-like"/>
    <property type="match status" value="1"/>
</dbReference>
<reference evidence="3" key="1">
    <citation type="journal article" date="2019" name="Int. J. Syst. Evol. Microbiol.">
        <title>The Global Catalogue of Microorganisms (GCM) 10K type strain sequencing project: providing services to taxonomists for standard genome sequencing and annotation.</title>
        <authorList>
            <consortium name="The Broad Institute Genomics Platform"/>
            <consortium name="The Broad Institute Genome Sequencing Center for Infectious Disease"/>
            <person name="Wu L."/>
            <person name="Ma J."/>
        </authorList>
    </citation>
    <scope>NUCLEOTIDE SEQUENCE [LARGE SCALE GENOMIC DNA]</scope>
    <source>
        <strain evidence="3">KCTC 52274</strain>
    </source>
</reference>
<evidence type="ECO:0000313" key="2">
    <source>
        <dbReference type="EMBL" id="MFD2564371.1"/>
    </source>
</evidence>
<evidence type="ECO:0000313" key="3">
    <source>
        <dbReference type="Proteomes" id="UP001597319"/>
    </source>
</evidence>
<dbReference type="EMBL" id="JBHULE010000019">
    <property type="protein sequence ID" value="MFD2564371.1"/>
    <property type="molecule type" value="Genomic_DNA"/>
</dbReference>
<feature type="domain" description="DUF2202" evidence="1">
    <location>
        <begin position="37"/>
        <end position="169"/>
    </location>
</feature>
<dbReference type="InterPro" id="IPR009078">
    <property type="entry name" value="Ferritin-like_SF"/>
</dbReference>